<dbReference type="OrthoDB" id="3916215at2759"/>
<dbReference type="AlphaFoldDB" id="A0A9P3CHU1"/>
<reference evidence="2 3" key="1">
    <citation type="submission" date="2021-01" db="EMBL/GenBank/DDBJ databases">
        <title>Cercospora kikuchii MAFF 305040 whole genome shotgun sequence.</title>
        <authorList>
            <person name="Kashiwa T."/>
            <person name="Suzuki T."/>
        </authorList>
    </citation>
    <scope>NUCLEOTIDE SEQUENCE [LARGE SCALE GENOMIC DNA]</scope>
    <source>
        <strain evidence="2 3">MAFF 305040</strain>
    </source>
</reference>
<gene>
    <name evidence="2" type="ORF">CKM354_000226200</name>
</gene>
<feature type="compositionally biased region" description="Basic residues" evidence="1">
    <location>
        <begin position="1"/>
        <end position="12"/>
    </location>
</feature>
<sequence length="332" mass="36236">MPATTRKGRASKVVKNVAPATRRQHSVRDSLTSRKPFATTRGQRGRARGRGSQRPTPARNVESVDEQVNASEQQIIASAHPDPKDAPGTPKVTRVYTELFESKPTSLNFVSQGNLRTSPDVETMTLNLMDFCLLEENWNPALSHNKLAASCFYFASKIVGSAEEDRITPEDVAKAFEHEAEMSASAWMMWMAKSGGGASQQYGSAQNGEAELREKAKVACRVSADDVETGSAILLEMRDRLAQLVGDYRDALMSLSLSKTAEHEQELEKNVVAVGEAVKTSDQDVVDDSLFNEISWESQVDREGSQSGEAGAKESELVELDDFEASVGDFAS</sequence>
<dbReference type="RefSeq" id="XP_044653350.1">
    <property type="nucleotide sequence ID" value="XM_044797415.1"/>
</dbReference>
<feature type="region of interest" description="Disordered" evidence="1">
    <location>
        <begin position="1"/>
        <end position="66"/>
    </location>
</feature>
<keyword evidence="3" id="KW-1185">Reference proteome</keyword>
<accession>A0A9P3CHU1</accession>
<dbReference type="CDD" id="cd00043">
    <property type="entry name" value="CYCLIN_SF"/>
    <property type="match status" value="1"/>
</dbReference>
<evidence type="ECO:0000256" key="1">
    <source>
        <dbReference type="SAM" id="MobiDB-lite"/>
    </source>
</evidence>
<protein>
    <submittedName>
        <fullName evidence="2">Uncharacterized protein</fullName>
    </submittedName>
</protein>
<name>A0A9P3CHU1_9PEZI</name>
<feature type="region of interest" description="Disordered" evidence="1">
    <location>
        <begin position="297"/>
        <end position="332"/>
    </location>
</feature>
<evidence type="ECO:0000313" key="3">
    <source>
        <dbReference type="Proteomes" id="UP000825890"/>
    </source>
</evidence>
<dbReference type="GeneID" id="68287837"/>
<dbReference type="Proteomes" id="UP000825890">
    <property type="component" value="Unassembled WGS sequence"/>
</dbReference>
<proteinExistence type="predicted"/>
<comment type="caution">
    <text evidence="2">The sequence shown here is derived from an EMBL/GenBank/DDBJ whole genome shotgun (WGS) entry which is preliminary data.</text>
</comment>
<dbReference type="EMBL" id="BOLY01000002">
    <property type="protein sequence ID" value="GIZ38863.1"/>
    <property type="molecule type" value="Genomic_DNA"/>
</dbReference>
<organism evidence="2 3">
    <name type="scientific">Cercospora kikuchii</name>
    <dbReference type="NCBI Taxonomy" id="84275"/>
    <lineage>
        <taxon>Eukaryota</taxon>
        <taxon>Fungi</taxon>
        <taxon>Dikarya</taxon>
        <taxon>Ascomycota</taxon>
        <taxon>Pezizomycotina</taxon>
        <taxon>Dothideomycetes</taxon>
        <taxon>Dothideomycetidae</taxon>
        <taxon>Mycosphaerellales</taxon>
        <taxon>Mycosphaerellaceae</taxon>
        <taxon>Cercospora</taxon>
    </lineage>
</organism>
<evidence type="ECO:0000313" key="2">
    <source>
        <dbReference type="EMBL" id="GIZ38863.1"/>
    </source>
</evidence>